<comment type="caution">
    <text evidence="2">The sequence shown here is derived from an EMBL/GenBank/DDBJ whole genome shotgun (WGS) entry which is preliminary data.</text>
</comment>
<sequence>MVETEADGGGGGGGGDTDVNVSGGGGGGGGGGGSISQSTIQKLKKILSQLDIDISQIDLSQLDNLNLAHKYDGKDSLQPSICEDSINDRYGVGKHFVRGTRDVGFGKFEKFMIIGFYSIIRINIQ</sequence>
<evidence type="ECO:0000256" key="1">
    <source>
        <dbReference type="SAM" id="MobiDB-lite"/>
    </source>
</evidence>
<organism evidence="2 3">
    <name type="scientific">Caerostris darwini</name>
    <dbReference type="NCBI Taxonomy" id="1538125"/>
    <lineage>
        <taxon>Eukaryota</taxon>
        <taxon>Metazoa</taxon>
        <taxon>Ecdysozoa</taxon>
        <taxon>Arthropoda</taxon>
        <taxon>Chelicerata</taxon>
        <taxon>Arachnida</taxon>
        <taxon>Araneae</taxon>
        <taxon>Araneomorphae</taxon>
        <taxon>Entelegynae</taxon>
        <taxon>Araneoidea</taxon>
        <taxon>Araneidae</taxon>
        <taxon>Caerostris</taxon>
    </lineage>
</organism>
<dbReference type="EMBL" id="BPLQ01002246">
    <property type="protein sequence ID" value="GIX90384.1"/>
    <property type="molecule type" value="Genomic_DNA"/>
</dbReference>
<name>A0AAV4P002_9ARAC</name>
<protein>
    <submittedName>
        <fullName evidence="2">Uncharacterized protein</fullName>
    </submittedName>
</protein>
<reference evidence="2 3" key="1">
    <citation type="submission" date="2021-06" db="EMBL/GenBank/DDBJ databases">
        <title>Caerostris darwini draft genome.</title>
        <authorList>
            <person name="Kono N."/>
            <person name="Arakawa K."/>
        </authorList>
    </citation>
    <scope>NUCLEOTIDE SEQUENCE [LARGE SCALE GENOMIC DNA]</scope>
</reference>
<proteinExistence type="predicted"/>
<feature type="compositionally biased region" description="Gly residues" evidence="1">
    <location>
        <begin position="7"/>
        <end position="34"/>
    </location>
</feature>
<dbReference type="AlphaFoldDB" id="A0AAV4P002"/>
<evidence type="ECO:0000313" key="3">
    <source>
        <dbReference type="Proteomes" id="UP001054837"/>
    </source>
</evidence>
<feature type="region of interest" description="Disordered" evidence="1">
    <location>
        <begin position="1"/>
        <end position="36"/>
    </location>
</feature>
<keyword evidence="3" id="KW-1185">Reference proteome</keyword>
<evidence type="ECO:0000313" key="2">
    <source>
        <dbReference type="EMBL" id="GIX90384.1"/>
    </source>
</evidence>
<dbReference type="Proteomes" id="UP001054837">
    <property type="component" value="Unassembled WGS sequence"/>
</dbReference>
<gene>
    <name evidence="2" type="ORF">CDAR_499301</name>
</gene>
<accession>A0AAV4P002</accession>